<dbReference type="RefSeq" id="WP_251611827.1">
    <property type="nucleotide sequence ID" value="NZ_JAMQJY010000008.1"/>
</dbReference>
<evidence type="ECO:0000256" key="1">
    <source>
        <dbReference type="SAM" id="MobiDB-lite"/>
    </source>
</evidence>
<feature type="transmembrane region" description="Helical" evidence="2">
    <location>
        <begin position="84"/>
        <end position="108"/>
    </location>
</feature>
<evidence type="ECO:0000256" key="2">
    <source>
        <dbReference type="SAM" id="Phobius"/>
    </source>
</evidence>
<name>A0ABT0XQ03_9BACI</name>
<proteinExistence type="predicted"/>
<dbReference type="Proteomes" id="UP001203665">
    <property type="component" value="Unassembled WGS sequence"/>
</dbReference>
<keyword evidence="2" id="KW-0472">Membrane</keyword>
<keyword evidence="4" id="KW-1185">Reference proteome</keyword>
<accession>A0ABT0XQ03</accession>
<evidence type="ECO:0000313" key="4">
    <source>
        <dbReference type="Proteomes" id="UP001203665"/>
    </source>
</evidence>
<evidence type="ECO:0008006" key="5">
    <source>
        <dbReference type="Google" id="ProtNLM"/>
    </source>
</evidence>
<dbReference type="EMBL" id="JAMQJY010000008">
    <property type="protein sequence ID" value="MCM2677986.1"/>
    <property type="molecule type" value="Genomic_DNA"/>
</dbReference>
<keyword evidence="2" id="KW-0812">Transmembrane</keyword>
<feature type="compositionally biased region" description="Basic and acidic residues" evidence="1">
    <location>
        <begin position="158"/>
        <end position="175"/>
    </location>
</feature>
<organism evidence="3 4">
    <name type="scientific">Alkalicoccobacillus plakortidis</name>
    <dbReference type="NCBI Taxonomy" id="444060"/>
    <lineage>
        <taxon>Bacteria</taxon>
        <taxon>Bacillati</taxon>
        <taxon>Bacillota</taxon>
        <taxon>Bacilli</taxon>
        <taxon>Bacillales</taxon>
        <taxon>Bacillaceae</taxon>
        <taxon>Alkalicoccobacillus</taxon>
    </lineage>
</organism>
<protein>
    <recommendedName>
        <fullName evidence="5">Zincin peptidase</fullName>
    </recommendedName>
</protein>
<sequence>MFGLDDLFRLIIAALIILPLTSIIRESGYYLAVTILGAKEKKLIVGSGPILFTLPTIEVRKYFFMYSWIEYEELNPSNRFWHGMIYASPIVGPLLLGLLINTLLANGVLEANMFWNTFLFYIFYYIFFDVIPVYLPDGQPTNGRAIFDLIRHGERSDYRKTRLEQEENSEDEPKGYTEAQEDTIENRDRDQQERQDHTDPTHKQTESNEGKGNTETQEETIENRDRDQKTHSDHTKFYK</sequence>
<feature type="transmembrane region" description="Helical" evidence="2">
    <location>
        <begin position="114"/>
        <end position="135"/>
    </location>
</feature>
<feature type="compositionally biased region" description="Basic and acidic residues" evidence="1">
    <location>
        <begin position="184"/>
        <end position="209"/>
    </location>
</feature>
<gene>
    <name evidence="3" type="ORF">NDM98_22945</name>
</gene>
<reference evidence="3" key="1">
    <citation type="submission" date="2022-06" db="EMBL/GenBank/DDBJ databases">
        <title>Alkalicoccobacillus porphyridii sp. nov., isolated from a marine red alga, Porphyridium purpureum and reclassification of Shouchella plakortidis and Shouchella gibsonii as Alkalicoccobacillus plakortidis comb. nov. and Alkalicoccobacillus gibsonii comb. nov.</title>
        <authorList>
            <person name="Kim K.H."/>
            <person name="Lee J.K."/>
            <person name="Han D.M."/>
            <person name="Baek J.H."/>
            <person name="Jeon C.O."/>
        </authorList>
    </citation>
    <scope>NUCLEOTIDE SEQUENCE</scope>
    <source>
        <strain evidence="3">DSM 19153</strain>
    </source>
</reference>
<feature type="transmembrane region" description="Helical" evidence="2">
    <location>
        <begin position="7"/>
        <end position="24"/>
    </location>
</feature>
<feature type="region of interest" description="Disordered" evidence="1">
    <location>
        <begin position="158"/>
        <end position="239"/>
    </location>
</feature>
<comment type="caution">
    <text evidence="3">The sequence shown here is derived from an EMBL/GenBank/DDBJ whole genome shotgun (WGS) entry which is preliminary data.</text>
</comment>
<keyword evidence="2" id="KW-1133">Transmembrane helix</keyword>
<evidence type="ECO:0000313" key="3">
    <source>
        <dbReference type="EMBL" id="MCM2677986.1"/>
    </source>
</evidence>
<feature type="compositionally biased region" description="Basic and acidic residues" evidence="1">
    <location>
        <begin position="221"/>
        <end position="239"/>
    </location>
</feature>